<dbReference type="PANTHER" id="PTHR41786">
    <property type="entry name" value="MOTILITY ACCESSORY FACTOR MAF"/>
    <property type="match status" value="1"/>
</dbReference>
<evidence type="ECO:0000313" key="2">
    <source>
        <dbReference type="EMBL" id="REL34824.1"/>
    </source>
</evidence>
<dbReference type="Pfam" id="PF01973">
    <property type="entry name" value="MptE-like"/>
    <property type="match status" value="1"/>
</dbReference>
<organism evidence="2 3">
    <name type="scientific">Thalassotalea euphylliae</name>
    <dbReference type="NCBI Taxonomy" id="1655234"/>
    <lineage>
        <taxon>Bacteria</taxon>
        <taxon>Pseudomonadati</taxon>
        <taxon>Pseudomonadota</taxon>
        <taxon>Gammaproteobacteria</taxon>
        <taxon>Alteromonadales</taxon>
        <taxon>Colwelliaceae</taxon>
        <taxon>Thalassotalea</taxon>
    </lineage>
</organism>
<dbReference type="InterPro" id="IPR002826">
    <property type="entry name" value="MptE-like"/>
</dbReference>
<dbReference type="RefSeq" id="WP_115999499.1">
    <property type="nucleotide sequence ID" value="NZ_QUOV01000001.1"/>
</dbReference>
<sequence length="423" mass="46719">MSFLQSNLDIVKARWPKLYQAIESADLSALTVESEQNTLIINNIQLTTNYDHAHEAALQLSRIPTTAESAFIYGTGLGDTARLALRNKNLKNIHIIVLNIGVFAHVMNALDHTDWLNAKEITLHHYNDINEVYAPFCANPAELTLASDECATLKDRILLELNQSYIESKQALPQVAKTIENNLSFINSDKSIAALPKSKSDIIYIAAAGPTLENHLSWLAENKPFIIAVDASVKTLLAHRITPDIVVSIDALAHNMFNQDDYNKLAAAALVYFPSISTHVVEQWQGKRYFSYSNTPMYQAYKSQINSPTLFSAGSVIHPAIDLAAFIGGKSIVLLGADFAFTKNKSHANPEKSAESKTPLNFAVEFANDWVFNGHGEKVATMPNLKGYLRDLERYIDANSQIKFLNGSLEGAQIAGTSLWQAK</sequence>
<name>A0A3E0UDN3_9GAMM</name>
<dbReference type="Proteomes" id="UP000256999">
    <property type="component" value="Unassembled WGS sequence"/>
</dbReference>
<dbReference type="AlphaFoldDB" id="A0A3E0UDN3"/>
<reference evidence="2 3" key="1">
    <citation type="submission" date="2018-08" db="EMBL/GenBank/DDBJ databases">
        <title>Thalassotalea euphylliae genome.</title>
        <authorList>
            <person name="Summers S."/>
            <person name="Rice S.A."/>
            <person name="Freckelton M.L."/>
            <person name="Nedved B.T."/>
            <person name="Hadfield M.G."/>
        </authorList>
    </citation>
    <scope>NUCLEOTIDE SEQUENCE [LARGE SCALE GENOMIC DNA]</scope>
    <source>
        <strain evidence="2 3">H2</strain>
    </source>
</reference>
<evidence type="ECO:0000313" key="3">
    <source>
        <dbReference type="Proteomes" id="UP000256999"/>
    </source>
</evidence>
<proteinExistence type="predicted"/>
<dbReference type="OrthoDB" id="8708422at2"/>
<gene>
    <name evidence="2" type="ORF">DXX92_05315</name>
</gene>
<protein>
    <submittedName>
        <fullName evidence="2">DUF115 domain-containing protein</fullName>
    </submittedName>
</protein>
<dbReference type="PANTHER" id="PTHR41786:SF1">
    <property type="entry name" value="6-HYDROXYMETHYLPTERIN DIPHOSPHOKINASE MPTE-LIKE DOMAIN-CONTAINING PROTEIN"/>
    <property type="match status" value="1"/>
</dbReference>
<dbReference type="EMBL" id="QUOV01000001">
    <property type="protein sequence ID" value="REL34824.1"/>
    <property type="molecule type" value="Genomic_DNA"/>
</dbReference>
<feature type="domain" description="6-hydroxymethylpterin diphosphokinase MptE-like" evidence="1">
    <location>
        <begin position="180"/>
        <end position="343"/>
    </location>
</feature>
<accession>A0A3E0UDN3</accession>
<comment type="caution">
    <text evidence="2">The sequence shown here is derived from an EMBL/GenBank/DDBJ whole genome shotgun (WGS) entry which is preliminary data.</text>
</comment>
<evidence type="ECO:0000259" key="1">
    <source>
        <dbReference type="Pfam" id="PF01973"/>
    </source>
</evidence>